<accession>A0A2W5N738</accession>
<dbReference type="InterPro" id="IPR004045">
    <property type="entry name" value="Glutathione_S-Trfase_N"/>
</dbReference>
<dbReference type="Gene3D" id="3.40.30.10">
    <property type="entry name" value="Glutaredoxin"/>
    <property type="match status" value="1"/>
</dbReference>
<organism evidence="2 3">
    <name type="scientific">Rhodovulum sulfidophilum</name>
    <name type="common">Rhodobacter sulfidophilus</name>
    <dbReference type="NCBI Taxonomy" id="35806"/>
    <lineage>
        <taxon>Bacteria</taxon>
        <taxon>Pseudomonadati</taxon>
        <taxon>Pseudomonadota</taxon>
        <taxon>Alphaproteobacteria</taxon>
        <taxon>Rhodobacterales</taxon>
        <taxon>Paracoccaceae</taxon>
        <taxon>Rhodovulum</taxon>
    </lineage>
</organism>
<dbReference type="InterPro" id="IPR036282">
    <property type="entry name" value="Glutathione-S-Trfase_C_sf"/>
</dbReference>
<gene>
    <name evidence="2" type="ORF">DI556_12275</name>
</gene>
<dbReference type="EMBL" id="QFPW01000008">
    <property type="protein sequence ID" value="PZQ49316.1"/>
    <property type="molecule type" value="Genomic_DNA"/>
</dbReference>
<sequence>MTGPAPEAVLYGHPDSGHACKVALALALAGIPRRTIRVDIWAPPATRPAEFLAASPFAEVPLLLIDGAALTQSGAILLALAARSGRLGGESVEGARRGAELILWEANRIGMCLPQLIEARRVGGAGFPPGAVDWLEGRYAVDRDRFDRLLGAEAFFHGAAPGIGDCAIWGYVQWVEAAGVSPSAAMEAWRARMRALPAMETPEAFFPEA</sequence>
<name>A0A2W5N738_RHOSU</name>
<dbReference type="Gene3D" id="1.20.1050.10">
    <property type="match status" value="1"/>
</dbReference>
<dbReference type="SUPFAM" id="SSF47616">
    <property type="entry name" value="GST C-terminal domain-like"/>
    <property type="match status" value="1"/>
</dbReference>
<proteinExistence type="predicted"/>
<dbReference type="Proteomes" id="UP000249185">
    <property type="component" value="Unassembled WGS sequence"/>
</dbReference>
<evidence type="ECO:0000313" key="2">
    <source>
        <dbReference type="EMBL" id="PZQ49316.1"/>
    </source>
</evidence>
<protein>
    <submittedName>
        <fullName evidence="2">Glutathione S-transferase family protein</fullName>
    </submittedName>
</protein>
<dbReference type="SUPFAM" id="SSF52833">
    <property type="entry name" value="Thioredoxin-like"/>
    <property type="match status" value="1"/>
</dbReference>
<dbReference type="PROSITE" id="PS50404">
    <property type="entry name" value="GST_NTER"/>
    <property type="match status" value="1"/>
</dbReference>
<reference evidence="2 3" key="1">
    <citation type="submission" date="2017-08" db="EMBL/GenBank/DDBJ databases">
        <title>Infants hospitalized years apart are colonized by the same room-sourced microbial strains.</title>
        <authorList>
            <person name="Brooks B."/>
            <person name="Olm M.R."/>
            <person name="Firek B.A."/>
            <person name="Baker R."/>
            <person name="Thomas B.C."/>
            <person name="Morowitz M.J."/>
            <person name="Banfield J.F."/>
        </authorList>
    </citation>
    <scope>NUCLEOTIDE SEQUENCE [LARGE SCALE GENOMIC DNA]</scope>
    <source>
        <strain evidence="2">S2_005_002_R2_34</strain>
    </source>
</reference>
<dbReference type="PANTHER" id="PTHR44051:SF8">
    <property type="entry name" value="GLUTATHIONE S-TRANSFERASE GSTA"/>
    <property type="match status" value="1"/>
</dbReference>
<dbReference type="GO" id="GO:0016740">
    <property type="term" value="F:transferase activity"/>
    <property type="evidence" value="ECO:0007669"/>
    <property type="project" value="UniProtKB-KW"/>
</dbReference>
<dbReference type="Pfam" id="PF13409">
    <property type="entry name" value="GST_N_2"/>
    <property type="match status" value="1"/>
</dbReference>
<dbReference type="AlphaFoldDB" id="A0A2W5N738"/>
<feature type="domain" description="GST N-terminal" evidence="1">
    <location>
        <begin position="6"/>
        <end position="88"/>
    </location>
</feature>
<evidence type="ECO:0000313" key="3">
    <source>
        <dbReference type="Proteomes" id="UP000249185"/>
    </source>
</evidence>
<comment type="caution">
    <text evidence="2">The sequence shown here is derived from an EMBL/GenBank/DDBJ whole genome shotgun (WGS) entry which is preliminary data.</text>
</comment>
<evidence type="ECO:0000259" key="1">
    <source>
        <dbReference type="PROSITE" id="PS50404"/>
    </source>
</evidence>
<keyword evidence="2" id="KW-0808">Transferase</keyword>
<dbReference type="InterPro" id="IPR036249">
    <property type="entry name" value="Thioredoxin-like_sf"/>
</dbReference>
<dbReference type="PANTHER" id="PTHR44051">
    <property type="entry name" value="GLUTATHIONE S-TRANSFERASE-RELATED"/>
    <property type="match status" value="1"/>
</dbReference>